<dbReference type="RefSeq" id="WP_123711070.1">
    <property type="nucleotide sequence ID" value="NZ_RKHR01000003.1"/>
</dbReference>
<evidence type="ECO:0000256" key="1">
    <source>
        <dbReference type="ARBA" id="ARBA00022475"/>
    </source>
</evidence>
<keyword evidence="4 5" id="KW-0472">Membrane</keyword>
<keyword evidence="8" id="KW-1185">Reference proteome</keyword>
<evidence type="ECO:0000259" key="6">
    <source>
        <dbReference type="Pfam" id="PF06305"/>
    </source>
</evidence>
<evidence type="ECO:0000256" key="3">
    <source>
        <dbReference type="ARBA" id="ARBA00022989"/>
    </source>
</evidence>
<keyword evidence="3 5" id="KW-1133">Transmembrane helix</keyword>
<dbReference type="Pfam" id="PF06305">
    <property type="entry name" value="LapA_dom"/>
    <property type="match status" value="1"/>
</dbReference>
<evidence type="ECO:0000256" key="5">
    <source>
        <dbReference type="SAM" id="Phobius"/>
    </source>
</evidence>
<dbReference type="InterPro" id="IPR010445">
    <property type="entry name" value="LapA_dom"/>
</dbReference>
<protein>
    <submittedName>
        <fullName evidence="7">Uncharacterized protein DUF1049</fullName>
    </submittedName>
</protein>
<reference evidence="7 8" key="1">
    <citation type="submission" date="2018-11" db="EMBL/GenBank/DDBJ databases">
        <title>Genomic Encyclopedia of Type Strains, Phase IV (KMG-IV): sequencing the most valuable type-strain genomes for metagenomic binning, comparative biology and taxonomic classification.</title>
        <authorList>
            <person name="Goeker M."/>
        </authorList>
    </citation>
    <scope>NUCLEOTIDE SEQUENCE [LARGE SCALE GENOMIC DNA]</scope>
    <source>
        <strain evidence="7 8">DSM 100316</strain>
    </source>
</reference>
<organism evidence="7 8">
    <name type="scientific">Sinobacterium caligoides</name>
    <dbReference type="NCBI Taxonomy" id="933926"/>
    <lineage>
        <taxon>Bacteria</taxon>
        <taxon>Pseudomonadati</taxon>
        <taxon>Pseudomonadota</taxon>
        <taxon>Gammaproteobacteria</taxon>
        <taxon>Cellvibrionales</taxon>
        <taxon>Spongiibacteraceae</taxon>
        <taxon>Sinobacterium</taxon>
    </lineage>
</organism>
<dbReference type="AlphaFoldDB" id="A0A3N2E0A1"/>
<evidence type="ECO:0000256" key="2">
    <source>
        <dbReference type="ARBA" id="ARBA00022692"/>
    </source>
</evidence>
<sequence length="98" mass="10673">MRIVKLLLMALLIIAVIVMALLFLVENNTSVTVDLFLFDMTVTSGSWVVLSFITGAVAGLGSAAAVFIKMYGRQAQLKRKLVKSEKALARLKQNPMSS</sequence>
<feature type="transmembrane region" description="Helical" evidence="5">
    <location>
        <begin position="7"/>
        <end position="25"/>
    </location>
</feature>
<evidence type="ECO:0000256" key="4">
    <source>
        <dbReference type="ARBA" id="ARBA00023136"/>
    </source>
</evidence>
<feature type="domain" description="Lipopolysaccharide assembly protein A" evidence="6">
    <location>
        <begin position="26"/>
        <end position="88"/>
    </location>
</feature>
<name>A0A3N2E0A1_9GAMM</name>
<proteinExistence type="predicted"/>
<dbReference type="GO" id="GO:0005886">
    <property type="term" value="C:plasma membrane"/>
    <property type="evidence" value="ECO:0007669"/>
    <property type="project" value="InterPro"/>
</dbReference>
<keyword evidence="2 5" id="KW-0812">Transmembrane</keyword>
<dbReference type="EMBL" id="RKHR01000003">
    <property type="protein sequence ID" value="ROS05129.1"/>
    <property type="molecule type" value="Genomic_DNA"/>
</dbReference>
<feature type="transmembrane region" description="Helical" evidence="5">
    <location>
        <begin position="45"/>
        <end position="71"/>
    </location>
</feature>
<evidence type="ECO:0000313" key="7">
    <source>
        <dbReference type="EMBL" id="ROS05129.1"/>
    </source>
</evidence>
<evidence type="ECO:0000313" key="8">
    <source>
        <dbReference type="Proteomes" id="UP000275394"/>
    </source>
</evidence>
<dbReference type="Proteomes" id="UP000275394">
    <property type="component" value="Unassembled WGS sequence"/>
</dbReference>
<keyword evidence="1" id="KW-1003">Cell membrane</keyword>
<accession>A0A3N2E0A1</accession>
<comment type="caution">
    <text evidence="7">The sequence shown here is derived from an EMBL/GenBank/DDBJ whole genome shotgun (WGS) entry which is preliminary data.</text>
</comment>
<gene>
    <name evidence="7" type="ORF">EDC56_0658</name>
</gene>